<name>A0A067KXB2_JATCU</name>
<reference evidence="1 2" key="1">
    <citation type="journal article" date="2014" name="PLoS ONE">
        <title>Global Analysis of Gene Expression Profiles in Physic Nut (Jatropha curcas L.) Seedlings Exposed to Salt Stress.</title>
        <authorList>
            <person name="Zhang L."/>
            <person name="Zhang C."/>
            <person name="Wu P."/>
            <person name="Chen Y."/>
            <person name="Li M."/>
            <person name="Jiang H."/>
            <person name="Wu G."/>
        </authorList>
    </citation>
    <scope>NUCLEOTIDE SEQUENCE [LARGE SCALE GENOMIC DNA]</scope>
    <source>
        <strain evidence="2">cv. GZQX0401</strain>
        <tissue evidence="1">Young leaves</tissue>
    </source>
</reference>
<dbReference type="EMBL" id="KK914432">
    <property type="protein sequence ID" value="KDP36494.1"/>
    <property type="molecule type" value="Genomic_DNA"/>
</dbReference>
<proteinExistence type="predicted"/>
<organism evidence="1 2">
    <name type="scientific">Jatropha curcas</name>
    <name type="common">Barbados nut</name>
    <dbReference type="NCBI Taxonomy" id="180498"/>
    <lineage>
        <taxon>Eukaryota</taxon>
        <taxon>Viridiplantae</taxon>
        <taxon>Streptophyta</taxon>
        <taxon>Embryophyta</taxon>
        <taxon>Tracheophyta</taxon>
        <taxon>Spermatophyta</taxon>
        <taxon>Magnoliopsida</taxon>
        <taxon>eudicotyledons</taxon>
        <taxon>Gunneridae</taxon>
        <taxon>Pentapetalae</taxon>
        <taxon>rosids</taxon>
        <taxon>fabids</taxon>
        <taxon>Malpighiales</taxon>
        <taxon>Euphorbiaceae</taxon>
        <taxon>Crotonoideae</taxon>
        <taxon>Jatropheae</taxon>
        <taxon>Jatropha</taxon>
    </lineage>
</organism>
<evidence type="ECO:0000313" key="1">
    <source>
        <dbReference type="EMBL" id="KDP36494.1"/>
    </source>
</evidence>
<accession>A0A067KXB2</accession>
<dbReference type="AlphaFoldDB" id="A0A067KXB2"/>
<gene>
    <name evidence="1" type="ORF">JCGZ_09339</name>
</gene>
<sequence>MPGNCIQLLLALPLMPGPEPIEMEAPPAPQEPIQMHPDNEAHYILLDTKRAQNDTMILFQGIDACSAHVANRLVEMGCFTMKDAKPYQSS</sequence>
<keyword evidence="2" id="KW-1185">Reference proteome</keyword>
<evidence type="ECO:0000313" key="2">
    <source>
        <dbReference type="Proteomes" id="UP000027138"/>
    </source>
</evidence>
<protein>
    <submittedName>
        <fullName evidence="1">Uncharacterized protein</fullName>
    </submittedName>
</protein>
<dbReference type="Proteomes" id="UP000027138">
    <property type="component" value="Unassembled WGS sequence"/>
</dbReference>